<proteinExistence type="predicted"/>
<dbReference type="InterPro" id="IPR012337">
    <property type="entry name" value="RNaseH-like_sf"/>
</dbReference>
<dbReference type="AlphaFoldDB" id="A0AAV1LKY6"/>
<dbReference type="EMBL" id="CAVLGL010000093">
    <property type="protein sequence ID" value="CAK1595799.1"/>
    <property type="molecule type" value="Genomic_DNA"/>
</dbReference>
<organism evidence="1 2">
    <name type="scientific">Parnassius mnemosyne</name>
    <name type="common">clouded apollo</name>
    <dbReference type="NCBI Taxonomy" id="213953"/>
    <lineage>
        <taxon>Eukaryota</taxon>
        <taxon>Metazoa</taxon>
        <taxon>Ecdysozoa</taxon>
        <taxon>Arthropoda</taxon>
        <taxon>Hexapoda</taxon>
        <taxon>Insecta</taxon>
        <taxon>Pterygota</taxon>
        <taxon>Neoptera</taxon>
        <taxon>Endopterygota</taxon>
        <taxon>Lepidoptera</taxon>
        <taxon>Glossata</taxon>
        <taxon>Ditrysia</taxon>
        <taxon>Papilionoidea</taxon>
        <taxon>Papilionidae</taxon>
        <taxon>Parnassiinae</taxon>
        <taxon>Parnassini</taxon>
        <taxon>Parnassius</taxon>
        <taxon>Driopa</taxon>
    </lineage>
</organism>
<protein>
    <recommendedName>
        <fullName evidence="3">Transposase</fullName>
    </recommendedName>
</protein>
<reference evidence="1 2" key="1">
    <citation type="submission" date="2023-11" db="EMBL/GenBank/DDBJ databases">
        <authorList>
            <person name="Hedman E."/>
            <person name="Englund M."/>
            <person name="Stromberg M."/>
            <person name="Nyberg Akerstrom W."/>
            <person name="Nylinder S."/>
            <person name="Jareborg N."/>
            <person name="Kallberg Y."/>
            <person name="Kronander E."/>
        </authorList>
    </citation>
    <scope>NUCLEOTIDE SEQUENCE [LARGE SCALE GENOMIC DNA]</scope>
</reference>
<dbReference type="Proteomes" id="UP001314205">
    <property type="component" value="Unassembled WGS sequence"/>
</dbReference>
<evidence type="ECO:0000313" key="2">
    <source>
        <dbReference type="Proteomes" id="UP001314205"/>
    </source>
</evidence>
<evidence type="ECO:0000313" key="1">
    <source>
        <dbReference type="EMBL" id="CAK1595799.1"/>
    </source>
</evidence>
<evidence type="ECO:0008006" key="3">
    <source>
        <dbReference type="Google" id="ProtNLM"/>
    </source>
</evidence>
<keyword evidence="2" id="KW-1185">Reference proteome</keyword>
<dbReference type="PANTHER" id="PTHR45913">
    <property type="entry name" value="EPM2A-INTERACTING PROTEIN 1"/>
    <property type="match status" value="1"/>
</dbReference>
<gene>
    <name evidence="1" type="ORF">PARMNEM_LOCUS15226</name>
</gene>
<comment type="caution">
    <text evidence="1">The sequence shown here is derived from an EMBL/GenBank/DDBJ whole genome shotgun (WGS) entry which is preliminary data.</text>
</comment>
<accession>A0AAV1LKY6</accession>
<sequence length="320" mass="37295">MIENNIKWENCVGVCTDVTRAMSGQYGRLQALIKTKAPNVKWIHCVIYREALAAKKITPELNFVMDIIIKVVNYIKTRPVKARFFHKLCEELGAEHTSLIYYCNSSWLSKGNVLARVYELRNEFYIYLQTESHNDAQNFINLEFIIKLAYLCDIFQKLNDLNKSLQGNNTHILQLADKITGFQKKLFLWKRKLEDHVHTDCFPALQCILQENSIKSLDPSLKLIFTQHLSSLSEHFENYFPENLEQYDWVRNPFQSTSPSTPLTKEEEQSIQLSCFSAVAVIKNKYRSKINVEKEIRVAISKLEPRFEKLCSEKQAHPSH</sequence>
<dbReference type="SUPFAM" id="SSF53098">
    <property type="entry name" value="Ribonuclease H-like"/>
    <property type="match status" value="1"/>
</dbReference>
<dbReference type="PANTHER" id="PTHR45913:SF19">
    <property type="entry name" value="LOW QUALITY PROTEIN: ZINC FINGER BED DOMAIN-CONTAINING PROTEIN 5-LIKE"/>
    <property type="match status" value="1"/>
</dbReference>
<name>A0AAV1LKY6_9NEOP</name>